<organism evidence="3 4">
    <name type="scientific">Sphingobacterium humi</name>
    <dbReference type="NCBI Taxonomy" id="1796905"/>
    <lineage>
        <taxon>Bacteria</taxon>
        <taxon>Pseudomonadati</taxon>
        <taxon>Bacteroidota</taxon>
        <taxon>Sphingobacteriia</taxon>
        <taxon>Sphingobacteriales</taxon>
        <taxon>Sphingobacteriaceae</taxon>
        <taxon>Sphingobacterium</taxon>
    </lineage>
</organism>
<dbReference type="Proteomes" id="UP000435036">
    <property type="component" value="Unassembled WGS sequence"/>
</dbReference>
<feature type="transmembrane region" description="Helical" evidence="2">
    <location>
        <begin position="216"/>
        <end position="236"/>
    </location>
</feature>
<dbReference type="PANTHER" id="PTHR34219:SF3">
    <property type="entry name" value="BLL7967 PROTEIN"/>
    <property type="match status" value="1"/>
</dbReference>
<dbReference type="AlphaFoldDB" id="A0A6N8L3D1"/>
<protein>
    <submittedName>
        <fullName evidence="3">PepSY domain-containing protein</fullName>
    </submittedName>
</protein>
<keyword evidence="2" id="KW-1133">Transmembrane helix</keyword>
<keyword evidence="4" id="KW-1185">Reference proteome</keyword>
<dbReference type="InterPro" id="IPR005625">
    <property type="entry name" value="PepSY-ass_TM"/>
</dbReference>
<evidence type="ECO:0000256" key="2">
    <source>
        <dbReference type="SAM" id="Phobius"/>
    </source>
</evidence>
<gene>
    <name evidence="3" type="ORF">GQF63_17675</name>
</gene>
<feature type="region of interest" description="Disordered" evidence="1">
    <location>
        <begin position="1"/>
        <end position="20"/>
    </location>
</feature>
<feature type="transmembrane region" description="Helical" evidence="2">
    <location>
        <begin position="160"/>
        <end position="184"/>
    </location>
</feature>
<reference evidence="3 4" key="1">
    <citation type="submission" date="2019-12" db="EMBL/GenBank/DDBJ databases">
        <authorList>
            <person name="Dong K."/>
        </authorList>
    </citation>
    <scope>NUCLEOTIDE SEQUENCE [LARGE SCALE GENOMIC DNA]</scope>
    <source>
        <strain evidence="3 4">JCM 31225</strain>
    </source>
</reference>
<dbReference type="RefSeq" id="WP_160370574.1">
    <property type="nucleotide sequence ID" value="NZ_WSQA01000016.1"/>
</dbReference>
<accession>A0A6N8L3D1</accession>
<sequence length="399" mass="45486">MKDFKLRSTGRAAPSEVPPKKKGRTLFSRLNAWLHLWPSLVSGIILVIVCLSGTLIVYCDEILEFNAGEAKYVTIGKEKATAEEIISSVHRLDPKFQLSQLVFFQEPNRSIRIRAFHKDSRKLTFLYVDPYTAEVLHVDHYAHFFYVTAHLHASLLAGKIGHWIVTISTIIFLLGCITGLILWWPKRWNKKSVQDSFTIKWKSKFKRLNYDLHNVYGFYSLLLCFILSLTGIMIFFHSFGEIISKSLGGSSGHLEESLPEAVANMPSLDIASFAYRALQDHPDKKNAAIWVYNLDKVGAYVINLGISGLKSTENLDFVAYNKYTGEQLIIQRPYAIHEKVENTIWQLHMGQWWGQFGKFSTFLAGVIGTSLPITGFIIWWGRRKKKSSTSLKNIIKPPL</sequence>
<evidence type="ECO:0000256" key="1">
    <source>
        <dbReference type="SAM" id="MobiDB-lite"/>
    </source>
</evidence>
<evidence type="ECO:0000313" key="3">
    <source>
        <dbReference type="EMBL" id="MVZ63856.1"/>
    </source>
</evidence>
<name>A0A6N8L3D1_9SPHI</name>
<keyword evidence="2" id="KW-0472">Membrane</keyword>
<proteinExistence type="predicted"/>
<feature type="transmembrane region" description="Helical" evidence="2">
    <location>
        <begin position="359"/>
        <end position="380"/>
    </location>
</feature>
<evidence type="ECO:0000313" key="4">
    <source>
        <dbReference type="Proteomes" id="UP000435036"/>
    </source>
</evidence>
<dbReference type="EMBL" id="WSQA01000016">
    <property type="protein sequence ID" value="MVZ63856.1"/>
    <property type="molecule type" value="Genomic_DNA"/>
</dbReference>
<dbReference type="Pfam" id="PF03929">
    <property type="entry name" value="PepSY_TM"/>
    <property type="match status" value="1"/>
</dbReference>
<dbReference type="PANTHER" id="PTHR34219">
    <property type="entry name" value="IRON-REGULATED INNER MEMBRANE PROTEIN-RELATED"/>
    <property type="match status" value="1"/>
</dbReference>
<dbReference type="OrthoDB" id="111691at2"/>
<keyword evidence="2" id="KW-0812">Transmembrane</keyword>
<comment type="caution">
    <text evidence="3">The sequence shown here is derived from an EMBL/GenBank/DDBJ whole genome shotgun (WGS) entry which is preliminary data.</text>
</comment>
<feature type="transmembrane region" description="Helical" evidence="2">
    <location>
        <begin position="30"/>
        <end position="58"/>
    </location>
</feature>